<name>A0A9P6HIR6_9AGAM</name>
<evidence type="ECO:0000313" key="2">
    <source>
        <dbReference type="Proteomes" id="UP000736335"/>
    </source>
</evidence>
<dbReference type="AlphaFoldDB" id="A0A9P6HIR6"/>
<protein>
    <submittedName>
        <fullName evidence="1">Uncharacterized protein</fullName>
    </submittedName>
</protein>
<sequence>MCTCDKDTQSRLIPNKIDPCELHFVFEVLAKTEHWKRIRKLEISCGKRPTGSFHEGKHDLALESCQFFTLSPPQLTILEWDNSHIRNSDPLQPFTNYGPWHGQFMRLNHLTSFDLVHTRISTECIKTFMLNNPGLETLFLDENWFEGGSKTPPVDLPNLKSLVVWFPHSDLAPRFHAPAFQRLSSLTISIDDDSPWAFHATGHETTLTFNHAFKEIVYGWEDVTGFTRPTIQHVPLENRDGIEVGPEEENRGGLPLFMDAHTLEIGRGYANFYCGFLSDLKHLGPQLKTIRFEIPGGSEPYLPLGYKYKWWTDKLLDFIEDLVIYRFEHGRPFFPVERMVVSKSKRVNREQDLVWQFFYNDRHLDRYLLHE</sequence>
<evidence type="ECO:0000313" key="1">
    <source>
        <dbReference type="EMBL" id="KAF9787506.1"/>
    </source>
</evidence>
<dbReference type="Proteomes" id="UP000736335">
    <property type="component" value="Unassembled WGS sequence"/>
</dbReference>
<comment type="caution">
    <text evidence="1">The sequence shown here is derived from an EMBL/GenBank/DDBJ whole genome shotgun (WGS) entry which is preliminary data.</text>
</comment>
<organism evidence="1 2">
    <name type="scientific">Thelephora terrestris</name>
    <dbReference type="NCBI Taxonomy" id="56493"/>
    <lineage>
        <taxon>Eukaryota</taxon>
        <taxon>Fungi</taxon>
        <taxon>Dikarya</taxon>
        <taxon>Basidiomycota</taxon>
        <taxon>Agaricomycotina</taxon>
        <taxon>Agaricomycetes</taxon>
        <taxon>Thelephorales</taxon>
        <taxon>Thelephoraceae</taxon>
        <taxon>Thelephora</taxon>
    </lineage>
</organism>
<keyword evidence="2" id="KW-1185">Reference proteome</keyword>
<dbReference type="Gene3D" id="3.80.10.10">
    <property type="entry name" value="Ribonuclease Inhibitor"/>
    <property type="match status" value="1"/>
</dbReference>
<dbReference type="EMBL" id="WIUZ02000005">
    <property type="protein sequence ID" value="KAF9787506.1"/>
    <property type="molecule type" value="Genomic_DNA"/>
</dbReference>
<reference evidence="1" key="2">
    <citation type="submission" date="2020-11" db="EMBL/GenBank/DDBJ databases">
        <authorList>
            <consortium name="DOE Joint Genome Institute"/>
            <person name="Kuo A."/>
            <person name="Miyauchi S."/>
            <person name="Kiss E."/>
            <person name="Drula E."/>
            <person name="Kohler A."/>
            <person name="Sanchez-Garcia M."/>
            <person name="Andreopoulos B."/>
            <person name="Barry K.W."/>
            <person name="Bonito G."/>
            <person name="Buee M."/>
            <person name="Carver A."/>
            <person name="Chen C."/>
            <person name="Cichocki N."/>
            <person name="Clum A."/>
            <person name="Culley D."/>
            <person name="Crous P.W."/>
            <person name="Fauchery L."/>
            <person name="Girlanda M."/>
            <person name="Hayes R."/>
            <person name="Keri Z."/>
            <person name="Labutti K."/>
            <person name="Lipzen A."/>
            <person name="Lombard V."/>
            <person name="Magnuson J."/>
            <person name="Maillard F."/>
            <person name="Morin E."/>
            <person name="Murat C."/>
            <person name="Nolan M."/>
            <person name="Ohm R."/>
            <person name="Pangilinan J."/>
            <person name="Pereira M."/>
            <person name="Perotto S."/>
            <person name="Peter M."/>
            <person name="Riley R."/>
            <person name="Sitrit Y."/>
            <person name="Stielow B."/>
            <person name="Szollosi G."/>
            <person name="Zifcakova L."/>
            <person name="Stursova M."/>
            <person name="Spatafora J.W."/>
            <person name="Tedersoo L."/>
            <person name="Vaario L.-M."/>
            <person name="Yamada A."/>
            <person name="Yan M."/>
            <person name="Wang P."/>
            <person name="Xu J."/>
            <person name="Bruns T."/>
            <person name="Baldrian P."/>
            <person name="Vilgalys R."/>
            <person name="Henrissat B."/>
            <person name="Grigoriev I.V."/>
            <person name="Hibbett D."/>
            <person name="Nagy L.G."/>
            <person name="Martin F.M."/>
        </authorList>
    </citation>
    <scope>NUCLEOTIDE SEQUENCE</scope>
    <source>
        <strain evidence="1">UH-Tt-Lm1</strain>
    </source>
</reference>
<gene>
    <name evidence="1" type="ORF">BJ322DRAFT_729341</name>
</gene>
<dbReference type="InterPro" id="IPR032675">
    <property type="entry name" value="LRR_dom_sf"/>
</dbReference>
<dbReference type="SUPFAM" id="SSF52058">
    <property type="entry name" value="L domain-like"/>
    <property type="match status" value="1"/>
</dbReference>
<proteinExistence type="predicted"/>
<reference evidence="1" key="1">
    <citation type="journal article" date="2020" name="Nat. Commun.">
        <title>Large-scale genome sequencing of mycorrhizal fungi provides insights into the early evolution of symbiotic traits.</title>
        <authorList>
            <person name="Miyauchi S."/>
            <person name="Kiss E."/>
            <person name="Kuo A."/>
            <person name="Drula E."/>
            <person name="Kohler A."/>
            <person name="Sanchez-Garcia M."/>
            <person name="Morin E."/>
            <person name="Andreopoulos B."/>
            <person name="Barry K.W."/>
            <person name="Bonito G."/>
            <person name="Buee M."/>
            <person name="Carver A."/>
            <person name="Chen C."/>
            <person name="Cichocki N."/>
            <person name="Clum A."/>
            <person name="Culley D."/>
            <person name="Crous P.W."/>
            <person name="Fauchery L."/>
            <person name="Girlanda M."/>
            <person name="Hayes R.D."/>
            <person name="Keri Z."/>
            <person name="LaButti K."/>
            <person name="Lipzen A."/>
            <person name="Lombard V."/>
            <person name="Magnuson J."/>
            <person name="Maillard F."/>
            <person name="Murat C."/>
            <person name="Nolan M."/>
            <person name="Ohm R.A."/>
            <person name="Pangilinan J."/>
            <person name="Pereira M.F."/>
            <person name="Perotto S."/>
            <person name="Peter M."/>
            <person name="Pfister S."/>
            <person name="Riley R."/>
            <person name="Sitrit Y."/>
            <person name="Stielow J.B."/>
            <person name="Szollosi G."/>
            <person name="Zifcakova L."/>
            <person name="Stursova M."/>
            <person name="Spatafora J.W."/>
            <person name="Tedersoo L."/>
            <person name="Vaario L.M."/>
            <person name="Yamada A."/>
            <person name="Yan M."/>
            <person name="Wang P."/>
            <person name="Xu J."/>
            <person name="Bruns T."/>
            <person name="Baldrian P."/>
            <person name="Vilgalys R."/>
            <person name="Dunand C."/>
            <person name="Henrissat B."/>
            <person name="Grigoriev I.V."/>
            <person name="Hibbett D."/>
            <person name="Nagy L.G."/>
            <person name="Martin F.M."/>
        </authorList>
    </citation>
    <scope>NUCLEOTIDE SEQUENCE</scope>
    <source>
        <strain evidence="1">UH-Tt-Lm1</strain>
    </source>
</reference>
<accession>A0A9P6HIR6</accession>